<dbReference type="InterPro" id="IPR020476">
    <property type="entry name" value="Nudix_hydrolase"/>
</dbReference>
<evidence type="ECO:0000256" key="1">
    <source>
        <dbReference type="ARBA" id="ARBA00001946"/>
    </source>
</evidence>
<dbReference type="PRINTS" id="PR00502">
    <property type="entry name" value="NUDIXFAMILY"/>
</dbReference>
<reference evidence="5 6" key="1">
    <citation type="submission" date="2013-10" db="EMBL/GenBank/DDBJ databases">
        <title>Salinisphaera halophila YIM 95161 Genome Sequencing.</title>
        <authorList>
            <person name="Lai Q."/>
            <person name="Li C."/>
            <person name="Shao Z."/>
        </authorList>
    </citation>
    <scope>NUCLEOTIDE SEQUENCE [LARGE SCALE GENOMIC DNA]</scope>
    <source>
        <strain evidence="5 6">YIM 95161</strain>
    </source>
</reference>
<comment type="caution">
    <text evidence="5">The sequence shown here is derived from an EMBL/GenBank/DDBJ whole genome shotgun (WGS) entry which is preliminary data.</text>
</comment>
<dbReference type="RefSeq" id="WP_221177993.1">
    <property type="nucleotide sequence ID" value="NZ_AYKF01000121.1"/>
</dbReference>
<evidence type="ECO:0000256" key="2">
    <source>
        <dbReference type="ARBA" id="ARBA00022801"/>
    </source>
</evidence>
<dbReference type="InterPro" id="IPR000086">
    <property type="entry name" value="NUDIX_hydrolase_dom"/>
</dbReference>
<feature type="domain" description="Nudix hydrolase" evidence="4">
    <location>
        <begin position="7"/>
        <end position="136"/>
    </location>
</feature>
<dbReference type="PROSITE" id="PS51462">
    <property type="entry name" value="NUDIX"/>
    <property type="match status" value="1"/>
</dbReference>
<dbReference type="EMBL" id="AYKF01000121">
    <property type="protein sequence ID" value="ROO25143.1"/>
    <property type="molecule type" value="Genomic_DNA"/>
</dbReference>
<name>A0A423PHY4_9GAMM</name>
<dbReference type="GO" id="GO:0016787">
    <property type="term" value="F:hydrolase activity"/>
    <property type="evidence" value="ECO:0007669"/>
    <property type="project" value="UniProtKB-KW"/>
</dbReference>
<proteinExistence type="inferred from homology"/>
<sequence length="147" mass="15656">MTADIDTVFRIAAVCLFDSAGALLVVRKRGTAAFMLPGGKIERGETPRAAACREVREEIGCRLSPRALRRLGVFDAPAANEAGRAIHAHVFDGRGIDAAAARPDAEIASLHWLRLDRAPDVFLAPLLRDHVIPALVSTAPASKPTGQ</sequence>
<comment type="cofactor">
    <cofactor evidence="1">
        <name>Mg(2+)</name>
        <dbReference type="ChEBI" id="CHEBI:18420"/>
    </cofactor>
</comment>
<dbReference type="PANTHER" id="PTHR43046:SF2">
    <property type="entry name" value="8-OXO-DGTP DIPHOSPHATASE-RELATED"/>
    <property type="match status" value="1"/>
</dbReference>
<dbReference type="CDD" id="cd04690">
    <property type="entry name" value="NUDIX_Hydrolase"/>
    <property type="match status" value="1"/>
</dbReference>
<dbReference type="SUPFAM" id="SSF55811">
    <property type="entry name" value="Nudix"/>
    <property type="match status" value="1"/>
</dbReference>
<comment type="similarity">
    <text evidence="3">Belongs to the Nudix hydrolase family.</text>
</comment>
<dbReference type="InterPro" id="IPR015797">
    <property type="entry name" value="NUDIX_hydrolase-like_dom_sf"/>
</dbReference>
<protein>
    <submittedName>
        <fullName evidence="5">NUDIX hydrolase</fullName>
    </submittedName>
</protein>
<dbReference type="AlphaFoldDB" id="A0A423PHY4"/>
<gene>
    <name evidence="5" type="ORF">SAHL_15310</name>
</gene>
<dbReference type="PROSITE" id="PS00893">
    <property type="entry name" value="NUDIX_BOX"/>
    <property type="match status" value="1"/>
</dbReference>
<evidence type="ECO:0000313" key="5">
    <source>
        <dbReference type="EMBL" id="ROO25143.1"/>
    </source>
</evidence>
<dbReference type="Pfam" id="PF00293">
    <property type="entry name" value="NUDIX"/>
    <property type="match status" value="1"/>
</dbReference>
<accession>A0A423PHY4</accession>
<dbReference type="PANTHER" id="PTHR43046">
    <property type="entry name" value="GDP-MANNOSE MANNOSYL HYDROLASE"/>
    <property type="match status" value="1"/>
</dbReference>
<dbReference type="Proteomes" id="UP000285123">
    <property type="component" value="Unassembled WGS sequence"/>
</dbReference>
<evidence type="ECO:0000256" key="3">
    <source>
        <dbReference type="RuleBase" id="RU003476"/>
    </source>
</evidence>
<keyword evidence="2 3" id="KW-0378">Hydrolase</keyword>
<organism evidence="5 6">
    <name type="scientific">Salinisphaera orenii YIM 95161</name>
    <dbReference type="NCBI Taxonomy" id="1051139"/>
    <lineage>
        <taxon>Bacteria</taxon>
        <taxon>Pseudomonadati</taxon>
        <taxon>Pseudomonadota</taxon>
        <taxon>Gammaproteobacteria</taxon>
        <taxon>Salinisphaerales</taxon>
        <taxon>Salinisphaeraceae</taxon>
        <taxon>Salinisphaera</taxon>
    </lineage>
</organism>
<evidence type="ECO:0000313" key="6">
    <source>
        <dbReference type="Proteomes" id="UP000285123"/>
    </source>
</evidence>
<evidence type="ECO:0000259" key="4">
    <source>
        <dbReference type="PROSITE" id="PS51462"/>
    </source>
</evidence>
<dbReference type="InterPro" id="IPR020084">
    <property type="entry name" value="NUDIX_hydrolase_CS"/>
</dbReference>
<dbReference type="Gene3D" id="3.90.79.10">
    <property type="entry name" value="Nucleoside Triphosphate Pyrophosphohydrolase"/>
    <property type="match status" value="1"/>
</dbReference>